<gene>
    <name evidence="3" type="ORF">SHI21_16375</name>
</gene>
<dbReference type="Proteomes" id="UP001302274">
    <property type="component" value="Unassembled WGS sequence"/>
</dbReference>
<comment type="caution">
    <text evidence="3">The sequence shown here is derived from an EMBL/GenBank/DDBJ whole genome shotgun (WGS) entry which is preliminary data.</text>
</comment>
<organism evidence="3 4">
    <name type="scientific">Bacteriovorax antarcticus</name>
    <dbReference type="NCBI Taxonomy" id="3088717"/>
    <lineage>
        <taxon>Bacteria</taxon>
        <taxon>Pseudomonadati</taxon>
        <taxon>Bdellovibrionota</taxon>
        <taxon>Bacteriovoracia</taxon>
        <taxon>Bacteriovoracales</taxon>
        <taxon>Bacteriovoracaceae</taxon>
        <taxon>Bacteriovorax</taxon>
    </lineage>
</organism>
<feature type="compositionally biased region" description="Basic and acidic residues" evidence="2">
    <location>
        <begin position="40"/>
        <end position="55"/>
    </location>
</feature>
<feature type="compositionally biased region" description="Basic and acidic residues" evidence="2">
    <location>
        <begin position="64"/>
        <end position="101"/>
    </location>
</feature>
<feature type="coiled-coil region" evidence="1">
    <location>
        <begin position="529"/>
        <end position="563"/>
    </location>
</feature>
<evidence type="ECO:0000313" key="3">
    <source>
        <dbReference type="EMBL" id="MEA9357808.1"/>
    </source>
</evidence>
<proteinExistence type="predicted"/>
<accession>A0ABU5VXL6</accession>
<evidence type="ECO:0000256" key="2">
    <source>
        <dbReference type="SAM" id="MobiDB-lite"/>
    </source>
</evidence>
<feature type="coiled-coil region" evidence="1">
    <location>
        <begin position="241"/>
        <end position="322"/>
    </location>
</feature>
<feature type="region of interest" description="Disordered" evidence="2">
    <location>
        <begin position="40"/>
        <end position="101"/>
    </location>
</feature>
<dbReference type="RefSeq" id="WP_323577969.1">
    <property type="nucleotide sequence ID" value="NZ_JAYGJQ010000002.1"/>
</dbReference>
<name>A0ABU5VXL6_9BACT</name>
<keyword evidence="4" id="KW-1185">Reference proteome</keyword>
<evidence type="ECO:0000313" key="4">
    <source>
        <dbReference type="Proteomes" id="UP001302274"/>
    </source>
</evidence>
<reference evidence="3 4" key="1">
    <citation type="submission" date="2023-11" db="EMBL/GenBank/DDBJ databases">
        <title>A Novel Polar Bacteriovorax (B. antarcticus) Isolated from the Biocrust in Antarctica.</title>
        <authorList>
            <person name="Mun W."/>
            <person name="Choi S.Y."/>
            <person name="Mitchell R.J."/>
        </authorList>
    </citation>
    <scope>NUCLEOTIDE SEQUENCE [LARGE SCALE GENOMIC DNA]</scope>
    <source>
        <strain evidence="3 4">PP10</strain>
    </source>
</reference>
<keyword evidence="1" id="KW-0175">Coiled coil</keyword>
<dbReference type="EMBL" id="JAYGJQ010000002">
    <property type="protein sequence ID" value="MEA9357808.1"/>
    <property type="molecule type" value="Genomic_DNA"/>
</dbReference>
<evidence type="ECO:0000256" key="1">
    <source>
        <dbReference type="SAM" id="Coils"/>
    </source>
</evidence>
<feature type="region of interest" description="Disordered" evidence="2">
    <location>
        <begin position="133"/>
        <end position="168"/>
    </location>
</feature>
<protein>
    <submittedName>
        <fullName evidence="3">Uncharacterized protein</fullName>
    </submittedName>
</protein>
<sequence>MDIKESVAAKDRYREAQVELKSSYDRDLKNIKDNFDGKIEKQSKNYSEHKTKLEEENQINNEFYTDKTRSAINRGQEEFKTKLKENTNRFEKEKNSSKADFSEKLTDLSSAYKKSFDENNRYHDQVKKSLGDKYTTASKRSDAEFNSKISGMSEKMTTENAKSRDNERADRMSLMAKNSEELDSLRVNATDSKYKEVSRLKQDNENLRTTLGRDNQMLKDRQEERVADLMKLKGKESDDGMKNFENLQQNIRQKNINEQEKMNASHNAEAKNLEKKFNDDVRNINNIANQKIKGGTSADTLVDELKQTKTSYENRLAAAHDEINRSNQVSAEKEKTTDLMFRDKIKEMKTSQIENMSKKEAEANETLNKTVYENRENFNSLSERFKADAGLVKKETDAKFAQSNGDSKNKIKEQRVEFGRVVNSMNDKNMETINSLKEDLTKDKSVTIEKTKKAFSEEKIAMKDSFNRQATIRDSLYEQKLADLEKQTSKIIDNYENRISQIARKAEAEVTSVKSREETRKLKEGQANAMAFESLRQEQQNDIAQMRDKYEGTIQRNQALSEQKTGSIVQKYEDTILRERNDHQKELAVRLGEAQTQFETLYKSSELEKTTLRNQYEQRIENMKLASSANERSKKV</sequence>